<comment type="caution">
    <text evidence="1">The sequence shown here is derived from an EMBL/GenBank/DDBJ whole genome shotgun (WGS) entry which is preliminary data.</text>
</comment>
<accession>A0ABV0NJR7</accession>
<proteinExistence type="predicted"/>
<dbReference type="EMBL" id="JAHRIO010040806">
    <property type="protein sequence ID" value="MEQ2171621.1"/>
    <property type="molecule type" value="Genomic_DNA"/>
</dbReference>
<name>A0ABV0NJR7_9TELE</name>
<evidence type="ECO:0008006" key="3">
    <source>
        <dbReference type="Google" id="ProtNLM"/>
    </source>
</evidence>
<reference evidence="1 2" key="1">
    <citation type="submission" date="2021-06" db="EMBL/GenBank/DDBJ databases">
        <authorList>
            <person name="Palmer J.M."/>
        </authorList>
    </citation>
    <scope>NUCLEOTIDE SEQUENCE [LARGE SCALE GENOMIC DNA]</scope>
    <source>
        <strain evidence="1 2">GA_2019</strain>
        <tissue evidence="1">Muscle</tissue>
    </source>
</reference>
<evidence type="ECO:0000313" key="2">
    <source>
        <dbReference type="Proteomes" id="UP001476798"/>
    </source>
</evidence>
<evidence type="ECO:0000313" key="1">
    <source>
        <dbReference type="EMBL" id="MEQ2171621.1"/>
    </source>
</evidence>
<dbReference type="Proteomes" id="UP001476798">
    <property type="component" value="Unassembled WGS sequence"/>
</dbReference>
<protein>
    <recommendedName>
        <fullName evidence="3">Ribosomal protein L2</fullName>
    </recommendedName>
</protein>
<sequence>MPSFVTNRRFGLHVSVRFNKQQTSASLGGASVGRASKTSCFQPSLRPAGNYSCPFLLPRKSLFHSELSGYKSSCFHFGDLGLTAINKKEFRIPGQGQGQSKVLFLHIALT</sequence>
<organism evidence="1 2">
    <name type="scientific">Goodea atripinnis</name>
    <dbReference type="NCBI Taxonomy" id="208336"/>
    <lineage>
        <taxon>Eukaryota</taxon>
        <taxon>Metazoa</taxon>
        <taxon>Chordata</taxon>
        <taxon>Craniata</taxon>
        <taxon>Vertebrata</taxon>
        <taxon>Euteleostomi</taxon>
        <taxon>Actinopterygii</taxon>
        <taxon>Neopterygii</taxon>
        <taxon>Teleostei</taxon>
        <taxon>Neoteleostei</taxon>
        <taxon>Acanthomorphata</taxon>
        <taxon>Ovalentaria</taxon>
        <taxon>Atherinomorphae</taxon>
        <taxon>Cyprinodontiformes</taxon>
        <taxon>Goodeidae</taxon>
        <taxon>Goodea</taxon>
    </lineage>
</organism>
<gene>
    <name evidence="1" type="ORF">GOODEAATRI_012720</name>
</gene>
<keyword evidence="2" id="KW-1185">Reference proteome</keyword>